<name>A0A0M7AUB2_9HYPH</name>
<keyword evidence="3" id="KW-0804">Transcription</keyword>
<protein>
    <submittedName>
        <fullName evidence="5">Putative HTH-type transcriptional regulator YybR</fullName>
    </submittedName>
</protein>
<keyword evidence="6" id="KW-1185">Reference proteome</keyword>
<dbReference type="Gene3D" id="3.30.1050.10">
    <property type="entry name" value="SCP2 sterol-binding domain"/>
    <property type="match status" value="1"/>
</dbReference>
<evidence type="ECO:0000256" key="2">
    <source>
        <dbReference type="ARBA" id="ARBA00023125"/>
    </source>
</evidence>
<dbReference type="GeneID" id="97671855"/>
<dbReference type="RefSeq" id="WP_055118343.1">
    <property type="nucleotide sequence ID" value="NZ_CXWA01000011.1"/>
</dbReference>
<dbReference type="EMBL" id="CXWC01000012">
    <property type="protein sequence ID" value="CTQ75894.1"/>
    <property type="molecule type" value="Genomic_DNA"/>
</dbReference>
<dbReference type="Pfam" id="PF01638">
    <property type="entry name" value="HxlR"/>
    <property type="match status" value="1"/>
</dbReference>
<dbReference type="InterPro" id="IPR036390">
    <property type="entry name" value="WH_DNA-bd_sf"/>
</dbReference>
<accession>A0A0M7AUB2</accession>
<proteinExistence type="predicted"/>
<dbReference type="InterPro" id="IPR036388">
    <property type="entry name" value="WH-like_DNA-bd_sf"/>
</dbReference>
<dbReference type="SUPFAM" id="SSF55718">
    <property type="entry name" value="SCP-like"/>
    <property type="match status" value="1"/>
</dbReference>
<evidence type="ECO:0000313" key="6">
    <source>
        <dbReference type="Proteomes" id="UP000049983"/>
    </source>
</evidence>
<dbReference type="OrthoDB" id="9782219at2"/>
<dbReference type="InterPro" id="IPR036527">
    <property type="entry name" value="SCP2_sterol-bd_dom_sf"/>
</dbReference>
<gene>
    <name evidence="5" type="primary">yybR_4</name>
    <name evidence="5" type="ORF">LA5096_04570</name>
</gene>
<dbReference type="SUPFAM" id="SSF46785">
    <property type="entry name" value="Winged helix' DNA-binding domain"/>
    <property type="match status" value="1"/>
</dbReference>
<keyword evidence="1" id="KW-0805">Transcription regulation</keyword>
<dbReference type="PROSITE" id="PS51118">
    <property type="entry name" value="HTH_HXLR"/>
    <property type="match status" value="1"/>
</dbReference>
<dbReference type="Gene3D" id="1.10.10.10">
    <property type="entry name" value="Winged helix-like DNA-binding domain superfamily/Winged helix DNA-binding domain"/>
    <property type="match status" value="1"/>
</dbReference>
<dbReference type="Proteomes" id="UP000049983">
    <property type="component" value="Unassembled WGS sequence"/>
</dbReference>
<dbReference type="PANTHER" id="PTHR33204">
    <property type="entry name" value="TRANSCRIPTIONAL REGULATOR, MARR FAMILY"/>
    <property type="match status" value="1"/>
</dbReference>
<dbReference type="AlphaFoldDB" id="A0A0M7AUB2"/>
<dbReference type="STRING" id="311410.LA5095_04133"/>
<keyword evidence="2" id="KW-0238">DNA-binding</keyword>
<dbReference type="GO" id="GO:0003677">
    <property type="term" value="F:DNA binding"/>
    <property type="evidence" value="ECO:0007669"/>
    <property type="project" value="UniProtKB-KW"/>
</dbReference>
<evidence type="ECO:0000313" key="5">
    <source>
        <dbReference type="EMBL" id="CTQ75894.1"/>
    </source>
</evidence>
<feature type="domain" description="HTH hxlR-type" evidence="4">
    <location>
        <begin position="9"/>
        <end position="106"/>
    </location>
</feature>
<dbReference type="InterPro" id="IPR002577">
    <property type="entry name" value="HTH_HxlR"/>
</dbReference>
<evidence type="ECO:0000256" key="3">
    <source>
        <dbReference type="ARBA" id="ARBA00023163"/>
    </source>
</evidence>
<sequence>MSHSYGQWCPIAKSTEILGEKWTMLIVRELLMGSTRFSELQRGLGAISPTLLTRRLVTLEEYDLVYKRRIQGGRGHEYIPTASCRQLQPILLALGSWGMEWSKAFMSDADYDVELLMLYLQRSIVPDNLPGNKTVVLFQFTDFNEQPKWWITVEGDSVDVCTTDPGLDVDVFITTRVRAMADAWLGRTTYKAAKASGAMEITGPTALTRNISSWLSDCIFASLPNAEEILATR</sequence>
<reference evidence="6" key="1">
    <citation type="submission" date="2015-07" db="EMBL/GenBank/DDBJ databases">
        <authorList>
            <person name="Rodrigo-Torres Lidia"/>
            <person name="Arahal R.David."/>
        </authorList>
    </citation>
    <scope>NUCLEOTIDE SEQUENCE [LARGE SCALE GENOMIC DNA]</scope>
    <source>
        <strain evidence="6">CECT 5096</strain>
    </source>
</reference>
<evidence type="ECO:0000256" key="1">
    <source>
        <dbReference type="ARBA" id="ARBA00023015"/>
    </source>
</evidence>
<evidence type="ECO:0000259" key="4">
    <source>
        <dbReference type="PROSITE" id="PS51118"/>
    </source>
</evidence>
<organism evidence="5 6">
    <name type="scientific">Roseibium album</name>
    <dbReference type="NCBI Taxonomy" id="311410"/>
    <lineage>
        <taxon>Bacteria</taxon>
        <taxon>Pseudomonadati</taxon>
        <taxon>Pseudomonadota</taxon>
        <taxon>Alphaproteobacteria</taxon>
        <taxon>Hyphomicrobiales</taxon>
        <taxon>Stappiaceae</taxon>
        <taxon>Roseibium</taxon>
    </lineage>
</organism>
<dbReference type="PANTHER" id="PTHR33204:SF18">
    <property type="entry name" value="TRANSCRIPTIONAL REGULATORY PROTEIN"/>
    <property type="match status" value="1"/>
</dbReference>